<evidence type="ECO:0000313" key="2">
    <source>
        <dbReference type="EMBL" id="CAK0844920.1"/>
    </source>
</evidence>
<accession>A0ABN9TH61</accession>
<comment type="caution">
    <text evidence="2">The sequence shown here is derived from an EMBL/GenBank/DDBJ whole genome shotgun (WGS) entry which is preliminary data.</text>
</comment>
<feature type="region of interest" description="Disordered" evidence="1">
    <location>
        <begin position="221"/>
        <end position="311"/>
    </location>
</feature>
<reference evidence="2" key="1">
    <citation type="submission" date="2023-10" db="EMBL/GenBank/DDBJ databases">
        <authorList>
            <person name="Chen Y."/>
            <person name="Shah S."/>
            <person name="Dougan E. K."/>
            <person name="Thang M."/>
            <person name="Chan C."/>
        </authorList>
    </citation>
    <scope>NUCLEOTIDE SEQUENCE [LARGE SCALE GENOMIC DNA]</scope>
</reference>
<feature type="compositionally biased region" description="Basic and acidic residues" evidence="1">
    <location>
        <begin position="268"/>
        <end position="296"/>
    </location>
</feature>
<gene>
    <name evidence="2" type="ORF">PCOR1329_LOCUS38881</name>
</gene>
<protein>
    <submittedName>
        <fullName evidence="2">Uncharacterized protein</fullName>
    </submittedName>
</protein>
<feature type="compositionally biased region" description="Basic and acidic residues" evidence="1">
    <location>
        <begin position="246"/>
        <end position="258"/>
    </location>
</feature>
<feature type="compositionally biased region" description="Polar residues" evidence="1">
    <location>
        <begin position="223"/>
        <end position="244"/>
    </location>
</feature>
<proteinExistence type="predicted"/>
<sequence length="414" mass="43920">MPPLDLALGLRRFLPPFLCQIQASRGPLSFDRKRCVLDPRIKKVYICVAEAAPRRATSPRAGQAQPLSDTGAPREALRERGGRYCLPPPGIHAHRALPARPSAVSRPWGIRGPGCTKAGARFRGLLCRRVNAKVSGPGGFFLPCEWLRGPAVQQRIRLKLGRARQHVGRVRPASAHPRGERERGGGGGGGGGGRGGGGAPSHRCSSHACAAWSFFSLPGARGSQDTRQTSLHLQRSAASSTSRNPEPARPKDCKKPEVAARASCTAKDQVETREGPPARRESETRERAPTRREERGGGGGGGGGEGGPRVDPWIVCPAVQRSERPRGKSCAGPRRVRPASGSISTLGRLTACTSVARARRTSLRSCLRKLPLPHGHIRSGACSQSSTRSRSAGRLLRVADAGSHLGLEVASAPS</sequence>
<evidence type="ECO:0000313" key="3">
    <source>
        <dbReference type="Proteomes" id="UP001189429"/>
    </source>
</evidence>
<organism evidence="2 3">
    <name type="scientific">Prorocentrum cordatum</name>
    <dbReference type="NCBI Taxonomy" id="2364126"/>
    <lineage>
        <taxon>Eukaryota</taxon>
        <taxon>Sar</taxon>
        <taxon>Alveolata</taxon>
        <taxon>Dinophyceae</taxon>
        <taxon>Prorocentrales</taxon>
        <taxon>Prorocentraceae</taxon>
        <taxon>Prorocentrum</taxon>
    </lineage>
</organism>
<feature type="compositionally biased region" description="Gly residues" evidence="1">
    <location>
        <begin position="185"/>
        <end position="199"/>
    </location>
</feature>
<dbReference type="Proteomes" id="UP001189429">
    <property type="component" value="Unassembled WGS sequence"/>
</dbReference>
<name>A0ABN9TH61_9DINO</name>
<dbReference type="EMBL" id="CAUYUJ010014703">
    <property type="protein sequence ID" value="CAK0844920.1"/>
    <property type="molecule type" value="Genomic_DNA"/>
</dbReference>
<feature type="compositionally biased region" description="Gly residues" evidence="1">
    <location>
        <begin position="297"/>
        <end position="307"/>
    </location>
</feature>
<feature type="region of interest" description="Disordered" evidence="1">
    <location>
        <begin position="163"/>
        <end position="203"/>
    </location>
</feature>
<evidence type="ECO:0000256" key="1">
    <source>
        <dbReference type="SAM" id="MobiDB-lite"/>
    </source>
</evidence>
<keyword evidence="3" id="KW-1185">Reference proteome</keyword>